<sequence>MYSITAKRIISGLVLKYLKEAGLVMYKSYATPLPCLSKVLLTRPKCGHILAKRATFEVGGTSCY</sequence>
<dbReference type="STRING" id="81569.RUM4293_01592"/>
<name>A0A0P1F037_9RHOB</name>
<accession>A0A0P1F037</accession>
<reference evidence="1 2" key="1">
    <citation type="submission" date="2015-09" db="EMBL/GenBank/DDBJ databases">
        <authorList>
            <consortium name="Swine Surveillance"/>
        </authorList>
    </citation>
    <scope>NUCLEOTIDE SEQUENCE [LARGE SCALE GENOMIC DNA]</scope>
    <source>
        <strain evidence="1 2">CECT 4292</strain>
    </source>
</reference>
<evidence type="ECO:0000313" key="2">
    <source>
        <dbReference type="Proteomes" id="UP000050783"/>
    </source>
</evidence>
<proteinExistence type="predicted"/>
<organism evidence="1 2">
    <name type="scientific">Ruegeria atlantica</name>
    <dbReference type="NCBI Taxonomy" id="81569"/>
    <lineage>
        <taxon>Bacteria</taxon>
        <taxon>Pseudomonadati</taxon>
        <taxon>Pseudomonadota</taxon>
        <taxon>Alphaproteobacteria</taxon>
        <taxon>Rhodobacterales</taxon>
        <taxon>Roseobacteraceae</taxon>
        <taxon>Ruegeria</taxon>
    </lineage>
</organism>
<evidence type="ECO:0000313" key="1">
    <source>
        <dbReference type="EMBL" id="CUH47736.1"/>
    </source>
</evidence>
<dbReference type="AlphaFoldDB" id="A0A0P1F037"/>
<dbReference type="EMBL" id="CYPU01000034">
    <property type="protein sequence ID" value="CUH47736.1"/>
    <property type="molecule type" value="Genomic_DNA"/>
</dbReference>
<gene>
    <name evidence="1" type="ORF">RUA4292_01911</name>
</gene>
<dbReference type="Proteomes" id="UP000050783">
    <property type="component" value="Unassembled WGS sequence"/>
</dbReference>
<protein>
    <submittedName>
        <fullName evidence="1">Uncharacterized protein</fullName>
    </submittedName>
</protein>